<dbReference type="SMART" id="SM00320">
    <property type="entry name" value="WD40"/>
    <property type="match status" value="8"/>
</dbReference>
<dbReference type="PANTHER" id="PTHR22847:SF637">
    <property type="entry name" value="WD REPEAT DOMAIN 5B"/>
    <property type="match status" value="1"/>
</dbReference>
<evidence type="ECO:0000313" key="7">
    <source>
        <dbReference type="EMBL" id="CAG8399692.1"/>
    </source>
</evidence>
<dbReference type="GO" id="GO:1990234">
    <property type="term" value="C:transferase complex"/>
    <property type="evidence" value="ECO:0007669"/>
    <property type="project" value="UniProtKB-ARBA"/>
</dbReference>
<evidence type="ECO:0000256" key="4">
    <source>
        <dbReference type="ARBA" id="ARBA00039789"/>
    </source>
</evidence>
<dbReference type="InterPro" id="IPR015943">
    <property type="entry name" value="WD40/YVTN_repeat-like_dom_sf"/>
</dbReference>
<proteinExistence type="inferred from homology"/>
<protein>
    <recommendedName>
        <fullName evidence="4">Mitochondrial division protein 1</fullName>
    </recommendedName>
</protein>
<evidence type="ECO:0000256" key="3">
    <source>
        <dbReference type="ARBA" id="ARBA00038415"/>
    </source>
</evidence>
<keyword evidence="2" id="KW-0677">Repeat</keyword>
<dbReference type="OrthoDB" id="5431239at2759"/>
<dbReference type="InterPro" id="IPR036322">
    <property type="entry name" value="WD40_repeat_dom_sf"/>
</dbReference>
<dbReference type="SUPFAM" id="SSF82171">
    <property type="entry name" value="DPP6 N-terminal domain-like"/>
    <property type="match status" value="1"/>
</dbReference>
<comment type="caution">
    <text evidence="7">The sequence shown here is derived from an EMBL/GenBank/DDBJ whole genome shotgun (WGS) entry which is preliminary data.</text>
</comment>
<evidence type="ECO:0000256" key="5">
    <source>
        <dbReference type="ARBA" id="ARBA00043913"/>
    </source>
</evidence>
<dbReference type="EMBL" id="CAJVPD010000252">
    <property type="protein sequence ID" value="CAG8399692.1"/>
    <property type="molecule type" value="Genomic_DNA"/>
</dbReference>
<keyword evidence="1 6" id="KW-0853">WD repeat</keyword>
<dbReference type="InterPro" id="IPR001680">
    <property type="entry name" value="WD40_rpt"/>
</dbReference>
<evidence type="ECO:0000256" key="2">
    <source>
        <dbReference type="ARBA" id="ARBA00022737"/>
    </source>
</evidence>
<dbReference type="SUPFAM" id="SSF50978">
    <property type="entry name" value="WD40 repeat-like"/>
    <property type="match status" value="1"/>
</dbReference>
<feature type="repeat" description="WD" evidence="6">
    <location>
        <begin position="555"/>
        <end position="580"/>
    </location>
</feature>
<dbReference type="Pfam" id="PF00400">
    <property type="entry name" value="WD40"/>
    <property type="match status" value="3"/>
</dbReference>
<sequence>MLMDPKLKPTYLMVGALDECSKTAGDEADLRLLKKLISESLDWSANVKWLVTSRPETRLHDDFQAFAPETIHQINIQGQGHAVQAYIDHKLSKMQGNTYEPSLIEHLAIELSNRADGIFLWVALVFRELRGCTSWNVEKVLKGLPTGLFALYEKLMERINLEDGDTPQFCKNVLFACCLANRPLSADELGVCAGLPAQVPASEVVVRCGSFLGTHENDHTVYPIHQSVRDYLENSYMAKYLNDGPSQGHLEIFQRSIQKMSSILKVNVYGLPFETLSEDVEPPSEDCLASIWYSCVYWIDHLCAISSQSLRNGNFFSEAGIQSIRKLLSIAESNENSSSELIALLKDAERVVFRFRSVIEGAPLQIYGAPLLFCPNKTRIKAYFWNNRLPFIEGVYGLNHEWGPCLQDLQLPLYDSHPRGCHSHQGGWQVAISPDGKTLVGIGCGKLRLWDTATGLVKADLTTMASHAAFSADGKTMTVVGDGGEVEIWNMTNISSAASPQRTSILSWDDRGLNSDIWISHNGSSVAKSMRDAHLTIWDIGADTMKSTSQAFARITTLAYSPGGNQLAFASGDGTIQVWDAVNVTCSRVFENPGVETHAICFSPDCDWLAAVCELGTVLWDIKAGGPPNFIQKGHGHALSHCIAFSPNGRMIAASLKNSITLFDAASGTCIRTLTGHTNSIISILFSPDSRTLVTASDDSVCRVWETMAADAEEDRLGPEIYDISPDGKVIAFGTEQVVQLREIASGVFTMSLKLDSPVHAITFSPDSPSNTLATATDLCVQVWDFSAPKIKYAIEWPGVHFLAFSPDGNLLVGAAKSNGVRRQEHFTKILNVETGKWVQTLGREPWELYYAFTHDGRYLANNFYIWEIATGVVRDLQLWASLRFQFSKDDKYILSSHDSLDLRSDEHVSTSSVLRRQPQGLYHIEQGWIMKDAQRVLLLPSEDLTLPSGGRSSMDYFSVKDSLIFVNPDSAKQIIICFY</sequence>
<accession>A0A9W4NN48</accession>
<evidence type="ECO:0000256" key="1">
    <source>
        <dbReference type="ARBA" id="ARBA00022574"/>
    </source>
</evidence>
<dbReference type="Gene3D" id="2.130.10.10">
    <property type="entry name" value="YVTN repeat-like/Quinoprotein amine dehydrogenase"/>
    <property type="match status" value="3"/>
</dbReference>
<evidence type="ECO:0000256" key="6">
    <source>
        <dbReference type="PROSITE-ProRule" id="PRU00221"/>
    </source>
</evidence>
<evidence type="ECO:0000313" key="8">
    <source>
        <dbReference type="Proteomes" id="UP001152592"/>
    </source>
</evidence>
<comment type="function">
    <text evidence="5">Involved in mitochondrial fission. Acts as an adapter protein required to form mitochondrial fission complexes. Formation of these complexes is required to promote constriction and fission of the mitochondrial compartment at a late step in mitochondrial division.</text>
</comment>
<name>A0A9W4NN48_9EURO</name>
<organism evidence="7 8">
    <name type="scientific">Penicillium salamii</name>
    <dbReference type="NCBI Taxonomy" id="1612424"/>
    <lineage>
        <taxon>Eukaryota</taxon>
        <taxon>Fungi</taxon>
        <taxon>Dikarya</taxon>
        <taxon>Ascomycota</taxon>
        <taxon>Pezizomycotina</taxon>
        <taxon>Eurotiomycetes</taxon>
        <taxon>Eurotiomycetidae</taxon>
        <taxon>Eurotiales</taxon>
        <taxon>Aspergillaceae</taxon>
        <taxon>Penicillium</taxon>
    </lineage>
</organism>
<dbReference type="PANTHER" id="PTHR22847">
    <property type="entry name" value="WD40 REPEAT PROTEIN"/>
    <property type="match status" value="1"/>
</dbReference>
<reference evidence="7" key="1">
    <citation type="submission" date="2021-07" db="EMBL/GenBank/DDBJ databases">
        <authorList>
            <person name="Branca A.L. A."/>
        </authorList>
    </citation>
    <scope>NUCLEOTIDE SEQUENCE</scope>
</reference>
<dbReference type="PROSITE" id="PS50294">
    <property type="entry name" value="WD_REPEATS_REGION"/>
    <property type="match status" value="2"/>
</dbReference>
<dbReference type="Proteomes" id="UP001152592">
    <property type="component" value="Unassembled WGS sequence"/>
</dbReference>
<feature type="repeat" description="WD" evidence="6">
    <location>
        <begin position="674"/>
        <end position="715"/>
    </location>
</feature>
<dbReference type="AlphaFoldDB" id="A0A9W4NN48"/>
<dbReference type="PROSITE" id="PS50082">
    <property type="entry name" value="WD_REPEATS_2"/>
    <property type="match status" value="2"/>
</dbReference>
<gene>
    <name evidence="7" type="ORF">PSALAMII_LOCUS7546</name>
</gene>
<dbReference type="CDD" id="cd00200">
    <property type="entry name" value="WD40"/>
    <property type="match status" value="1"/>
</dbReference>
<comment type="similarity">
    <text evidence="3">Belongs to the WD repeat MDV1/CAF4 family.</text>
</comment>